<evidence type="ECO:0000256" key="1">
    <source>
        <dbReference type="ARBA" id="ARBA00004561"/>
    </source>
</evidence>
<evidence type="ECO:0000259" key="6">
    <source>
        <dbReference type="Pfam" id="PF00419"/>
    </source>
</evidence>
<organism evidence="7 8">
    <name type="scientific">Pseudomonas putida</name>
    <name type="common">Arthrobacter siderocapsulatus</name>
    <dbReference type="NCBI Taxonomy" id="303"/>
    <lineage>
        <taxon>Bacteria</taxon>
        <taxon>Pseudomonadati</taxon>
        <taxon>Pseudomonadota</taxon>
        <taxon>Gammaproteobacteria</taxon>
        <taxon>Pseudomonadales</taxon>
        <taxon>Pseudomonadaceae</taxon>
        <taxon>Pseudomonas</taxon>
    </lineage>
</organism>
<evidence type="ECO:0000256" key="2">
    <source>
        <dbReference type="ARBA" id="ARBA00006671"/>
    </source>
</evidence>
<dbReference type="InterPro" id="IPR000259">
    <property type="entry name" value="Adhesion_dom_fimbrial"/>
</dbReference>
<feature type="signal peptide" evidence="5">
    <location>
        <begin position="1"/>
        <end position="19"/>
    </location>
</feature>
<dbReference type="InterPro" id="IPR050263">
    <property type="entry name" value="Bact_Fimbrial_Adh_Pro"/>
</dbReference>
<comment type="subcellular location">
    <subcellularLocation>
        <location evidence="1">Fimbrium</location>
    </subcellularLocation>
</comment>
<dbReference type="InterPro" id="IPR008966">
    <property type="entry name" value="Adhesion_dom_sf"/>
</dbReference>
<keyword evidence="3 5" id="KW-0732">Signal</keyword>
<dbReference type="AlphaFoldDB" id="A0A8I1JMN8"/>
<dbReference type="Gene3D" id="2.60.40.1090">
    <property type="entry name" value="Fimbrial-type adhesion domain"/>
    <property type="match status" value="1"/>
</dbReference>
<dbReference type="RefSeq" id="WP_064491462.1">
    <property type="nucleotide sequence ID" value="NZ_JAEHTE010000021.1"/>
</dbReference>
<gene>
    <name evidence="7" type="ORF">JEU22_17235</name>
</gene>
<proteinExistence type="inferred from homology"/>
<dbReference type="PANTHER" id="PTHR33420">
    <property type="entry name" value="FIMBRIAL SUBUNIT ELFA-RELATED"/>
    <property type="match status" value="1"/>
</dbReference>
<dbReference type="GO" id="GO:0009289">
    <property type="term" value="C:pilus"/>
    <property type="evidence" value="ECO:0007669"/>
    <property type="project" value="UniProtKB-SubCell"/>
</dbReference>
<accession>A0A8I1JMN8</accession>
<keyword evidence="4" id="KW-0281">Fimbrium</keyword>
<evidence type="ECO:0000256" key="3">
    <source>
        <dbReference type="ARBA" id="ARBA00022729"/>
    </source>
</evidence>
<dbReference type="EMBL" id="JAEHTE010000021">
    <property type="protein sequence ID" value="MBI6885655.1"/>
    <property type="molecule type" value="Genomic_DNA"/>
</dbReference>
<dbReference type="SUPFAM" id="SSF49401">
    <property type="entry name" value="Bacterial adhesins"/>
    <property type="match status" value="1"/>
</dbReference>
<dbReference type="Proteomes" id="UP000637061">
    <property type="component" value="Unassembled WGS sequence"/>
</dbReference>
<protein>
    <submittedName>
        <fullName evidence="7">Fimbrial protein</fullName>
    </submittedName>
</protein>
<feature type="domain" description="Fimbrial-type adhesion" evidence="6">
    <location>
        <begin position="27"/>
        <end position="179"/>
    </location>
</feature>
<dbReference type="Pfam" id="PF00419">
    <property type="entry name" value="Fimbrial"/>
    <property type="match status" value="1"/>
</dbReference>
<evidence type="ECO:0000256" key="5">
    <source>
        <dbReference type="SAM" id="SignalP"/>
    </source>
</evidence>
<comment type="similarity">
    <text evidence="2">Belongs to the fimbrial protein family.</text>
</comment>
<evidence type="ECO:0000313" key="7">
    <source>
        <dbReference type="EMBL" id="MBI6885655.1"/>
    </source>
</evidence>
<name>A0A8I1JMN8_PSEPU</name>
<evidence type="ECO:0000256" key="4">
    <source>
        <dbReference type="ARBA" id="ARBA00023263"/>
    </source>
</evidence>
<dbReference type="InterPro" id="IPR036937">
    <property type="entry name" value="Adhesion_dom_fimbrial_sf"/>
</dbReference>
<reference evidence="7" key="1">
    <citation type="submission" date="2020-12" db="EMBL/GenBank/DDBJ databases">
        <title>Enhanced detection system for hospital associated transmission using whole genome sequencing surveillance.</title>
        <authorList>
            <person name="Harrison L.H."/>
            <person name="Van Tyne D."/>
            <person name="Marsh J.W."/>
            <person name="Griffith M.P."/>
            <person name="Snyder D.J."/>
            <person name="Cooper V.S."/>
            <person name="Mustapha M."/>
        </authorList>
    </citation>
    <scope>NUCLEOTIDE SEQUENCE</scope>
    <source>
        <strain evidence="7">PSB00042</strain>
    </source>
</reference>
<dbReference type="PANTHER" id="PTHR33420:SF12">
    <property type="entry name" value="FIMBRIN-LIKE PROTEIN FIMI-RELATED"/>
    <property type="match status" value="1"/>
</dbReference>
<sequence>MNKIFMTLALGLASTTAFADERGQILFKGHINGGGTCPIEIVIPGSGAIGAVELGNYAVKYFDTNTVTPDIPFALRVDADVGSCNIPNPYKSQVTFNSHHGDAGPGNAHYAIRSGGGLAQGLALTIKDDTFTNIAPRTPSKDYDIASTGVTDLKFYASYLKTGTVTDGDANADVNFSITLP</sequence>
<dbReference type="GO" id="GO:0043709">
    <property type="term" value="P:cell adhesion involved in single-species biofilm formation"/>
    <property type="evidence" value="ECO:0007669"/>
    <property type="project" value="TreeGrafter"/>
</dbReference>
<evidence type="ECO:0000313" key="8">
    <source>
        <dbReference type="Proteomes" id="UP000637061"/>
    </source>
</evidence>
<feature type="chain" id="PRO_5034987274" evidence="5">
    <location>
        <begin position="20"/>
        <end position="181"/>
    </location>
</feature>
<comment type="caution">
    <text evidence="7">The sequence shown here is derived from an EMBL/GenBank/DDBJ whole genome shotgun (WGS) entry which is preliminary data.</text>
</comment>